<dbReference type="Gene3D" id="3.20.20.450">
    <property type="entry name" value="EAL domain"/>
    <property type="match status" value="1"/>
</dbReference>
<reference evidence="5 6" key="1">
    <citation type="submission" date="2020-12" db="EMBL/GenBank/DDBJ databases">
        <title>Comparative genome analysis of fungal antagonists Marinomonas ostreistagni 398 and M. spartinae 468.</title>
        <authorList>
            <person name="Fields J.L."/>
            <person name="Mavrodi O.V."/>
            <person name="Biber P.D."/>
            <person name="Indest K.J."/>
            <person name="Mavrodi D.V."/>
        </authorList>
    </citation>
    <scope>NUCLEOTIDE SEQUENCE [LARGE SCALE GENOMIC DNA]</scope>
    <source>
        <strain evidence="5 6">USM7</strain>
    </source>
</reference>
<keyword evidence="1" id="KW-0472">Membrane</keyword>
<dbReference type="SUPFAM" id="SSF158472">
    <property type="entry name" value="HAMP domain-like"/>
    <property type="match status" value="1"/>
</dbReference>
<dbReference type="Pfam" id="PF00990">
    <property type="entry name" value="GGDEF"/>
    <property type="match status" value="1"/>
</dbReference>
<evidence type="ECO:0000259" key="4">
    <source>
        <dbReference type="PROSITE" id="PS50887"/>
    </source>
</evidence>
<dbReference type="CDD" id="cd01949">
    <property type="entry name" value="GGDEF"/>
    <property type="match status" value="1"/>
</dbReference>
<dbReference type="CDD" id="cd01948">
    <property type="entry name" value="EAL"/>
    <property type="match status" value="1"/>
</dbReference>
<dbReference type="Pfam" id="PF00672">
    <property type="entry name" value="HAMP"/>
    <property type="match status" value="1"/>
</dbReference>
<sequence length="821" mass="93504">MIFKRVSLSARFALTVIVLFSVFGLGIGFLIRSLFSIEALLEQESARHIQELTVNSVVSREIFELSSRVKLLEQTFLYDEDILSEQGFNIDEQLQKIRALSDDSNFVLKMDDFIVDFHRFIGNSVTLNRILKELSVIDEQLEREIDALDAELTKHFVNQTLNTSPAPNSNDLDTMHFIRETYLRAGKMAASVRSRITPDTERVIIIKVEKELNILEMHLTNMRTYDNQVQSAQKSMKRTIRRYRAALRKMTANLNQRWEVMSALIDSQSNLIDYVASNEQAVQNSALRISTDLKNDLVVTRAWVFVISFAALIFGISIILIMVRRHITKPLTQLKDSFKEIEHNNFDHPVSLDRHDEWLIIESALNRMSTRLKKTYGDLEEERIKLDQLAHQDPLTGLANRLLIYKELNKAIQLKTHTDQPTFSILYMDIDHFKTVNDSLGHNAGDELLKEVAHRLQSLTNQSDIVSRLGGDEFMVLCYSATSMVALTQLAKAINESLRSPFTVENQTVYVSSSIGVCLYPEHGDSAETLVRNADTAMYHAKREGRDDFRVYKNSMTSEAHELMSKSSGLKNALINKELFVVFQPQYDLTTGKIFGAEALVRWDHPTKGVLRPDEFLHVAEQTGIIVDLDEYVFHLVFEELLSWVESGLIDDDFKVSINFSGRKLFSESLLQQLHDYYHVSAKVVSKIILELTERDMITNIKQCEHAIHQIKQLGFKIAIDDFGTGYSSLATLKHLPVDLLKLDRSFINGLADESRDYVIIESILSIAKGLHLDAIAEGVETEQQLGALKNIGCTAAQGYYLSYPVEKEELLNLLAKQSQE</sequence>
<evidence type="ECO:0000259" key="3">
    <source>
        <dbReference type="PROSITE" id="PS50885"/>
    </source>
</evidence>
<feature type="domain" description="HAMP" evidence="3">
    <location>
        <begin position="325"/>
        <end position="377"/>
    </location>
</feature>
<keyword evidence="6" id="KW-1185">Reference proteome</keyword>
<name>A0ABS0Z8V8_9GAMM</name>
<feature type="transmembrane region" description="Helical" evidence="1">
    <location>
        <begin position="12"/>
        <end position="35"/>
    </location>
</feature>
<dbReference type="PANTHER" id="PTHR44757:SF2">
    <property type="entry name" value="BIOFILM ARCHITECTURE MAINTENANCE PROTEIN MBAA"/>
    <property type="match status" value="1"/>
</dbReference>
<dbReference type="PROSITE" id="PS50885">
    <property type="entry name" value="HAMP"/>
    <property type="match status" value="1"/>
</dbReference>
<dbReference type="InterPro" id="IPR029787">
    <property type="entry name" value="Nucleotide_cyclase"/>
</dbReference>
<dbReference type="NCBIfam" id="TIGR00254">
    <property type="entry name" value="GGDEF"/>
    <property type="match status" value="1"/>
</dbReference>
<protein>
    <submittedName>
        <fullName evidence="5">EAL domain-containing protein</fullName>
    </submittedName>
</protein>
<dbReference type="PANTHER" id="PTHR44757">
    <property type="entry name" value="DIGUANYLATE CYCLASE DGCP"/>
    <property type="match status" value="1"/>
</dbReference>
<evidence type="ECO:0000313" key="6">
    <source>
        <dbReference type="Proteomes" id="UP000598488"/>
    </source>
</evidence>
<evidence type="ECO:0000313" key="5">
    <source>
        <dbReference type="EMBL" id="MBJ7550092.1"/>
    </source>
</evidence>
<dbReference type="InterPro" id="IPR003660">
    <property type="entry name" value="HAMP_dom"/>
</dbReference>
<dbReference type="SMART" id="SM00267">
    <property type="entry name" value="GGDEF"/>
    <property type="match status" value="1"/>
</dbReference>
<evidence type="ECO:0000256" key="1">
    <source>
        <dbReference type="SAM" id="Phobius"/>
    </source>
</evidence>
<dbReference type="SUPFAM" id="SSF141868">
    <property type="entry name" value="EAL domain-like"/>
    <property type="match status" value="1"/>
</dbReference>
<comment type="caution">
    <text evidence="5">The sequence shown here is derived from an EMBL/GenBank/DDBJ whole genome shotgun (WGS) entry which is preliminary data.</text>
</comment>
<dbReference type="RefSeq" id="WP_199461731.1">
    <property type="nucleotide sequence ID" value="NZ_JAEMUH010000004.1"/>
</dbReference>
<dbReference type="CDD" id="cd06225">
    <property type="entry name" value="HAMP"/>
    <property type="match status" value="1"/>
</dbReference>
<dbReference type="SMART" id="SM00052">
    <property type="entry name" value="EAL"/>
    <property type="match status" value="1"/>
</dbReference>
<dbReference type="EMBL" id="JAEMUH010000004">
    <property type="protein sequence ID" value="MBJ7550092.1"/>
    <property type="molecule type" value="Genomic_DNA"/>
</dbReference>
<dbReference type="InterPro" id="IPR043128">
    <property type="entry name" value="Rev_trsase/Diguanyl_cyclase"/>
</dbReference>
<evidence type="ECO:0000259" key="2">
    <source>
        <dbReference type="PROSITE" id="PS50883"/>
    </source>
</evidence>
<proteinExistence type="predicted"/>
<dbReference type="InterPro" id="IPR001633">
    <property type="entry name" value="EAL_dom"/>
</dbReference>
<dbReference type="InterPro" id="IPR035919">
    <property type="entry name" value="EAL_sf"/>
</dbReference>
<dbReference type="SUPFAM" id="SSF55073">
    <property type="entry name" value="Nucleotide cyclase"/>
    <property type="match status" value="1"/>
</dbReference>
<feature type="domain" description="EAL" evidence="2">
    <location>
        <begin position="563"/>
        <end position="819"/>
    </location>
</feature>
<dbReference type="Proteomes" id="UP000598488">
    <property type="component" value="Unassembled WGS sequence"/>
</dbReference>
<feature type="transmembrane region" description="Helical" evidence="1">
    <location>
        <begin position="302"/>
        <end position="323"/>
    </location>
</feature>
<dbReference type="InterPro" id="IPR052155">
    <property type="entry name" value="Biofilm_reg_signaling"/>
</dbReference>
<dbReference type="PROSITE" id="PS50883">
    <property type="entry name" value="EAL"/>
    <property type="match status" value="1"/>
</dbReference>
<dbReference type="Gene3D" id="6.10.340.10">
    <property type="match status" value="1"/>
</dbReference>
<keyword evidence="1" id="KW-1133">Transmembrane helix</keyword>
<feature type="domain" description="GGDEF" evidence="4">
    <location>
        <begin position="421"/>
        <end position="554"/>
    </location>
</feature>
<gene>
    <name evidence="5" type="ORF">JHD44_05330</name>
</gene>
<dbReference type="SMART" id="SM00304">
    <property type="entry name" value="HAMP"/>
    <property type="match status" value="1"/>
</dbReference>
<dbReference type="Gene3D" id="3.30.70.270">
    <property type="match status" value="1"/>
</dbReference>
<dbReference type="Pfam" id="PF00563">
    <property type="entry name" value="EAL"/>
    <property type="match status" value="1"/>
</dbReference>
<organism evidence="5 6">
    <name type="scientific">Marinomonas ostreistagni</name>
    <dbReference type="NCBI Taxonomy" id="359209"/>
    <lineage>
        <taxon>Bacteria</taxon>
        <taxon>Pseudomonadati</taxon>
        <taxon>Pseudomonadota</taxon>
        <taxon>Gammaproteobacteria</taxon>
        <taxon>Oceanospirillales</taxon>
        <taxon>Oceanospirillaceae</taxon>
        <taxon>Marinomonas</taxon>
    </lineage>
</organism>
<keyword evidence="1" id="KW-0812">Transmembrane</keyword>
<accession>A0ABS0Z8V8</accession>
<dbReference type="InterPro" id="IPR000160">
    <property type="entry name" value="GGDEF_dom"/>
</dbReference>
<dbReference type="PROSITE" id="PS50887">
    <property type="entry name" value="GGDEF"/>
    <property type="match status" value="1"/>
</dbReference>